<feature type="disulfide bond" evidence="2">
    <location>
        <begin position="186"/>
        <end position="233"/>
    </location>
</feature>
<name>A0A7D6VA40_9NOCA</name>
<proteinExistence type="predicted"/>
<evidence type="ECO:0000256" key="1">
    <source>
        <dbReference type="PIRSR" id="PIRSR637460-1"/>
    </source>
</evidence>
<dbReference type="CDD" id="cd01823">
    <property type="entry name" value="SEST_like"/>
    <property type="match status" value="1"/>
</dbReference>
<dbReference type="InterPro" id="IPR036514">
    <property type="entry name" value="SGNH_hydro_sf"/>
</dbReference>
<keyword evidence="2" id="KW-1015">Disulfide bond</keyword>
<accession>A0A7D6VA40</accession>
<dbReference type="InterPro" id="IPR037460">
    <property type="entry name" value="SEST-like"/>
</dbReference>
<evidence type="ECO:0000256" key="3">
    <source>
        <dbReference type="SAM" id="SignalP"/>
    </source>
</evidence>
<dbReference type="KEGG" id="nhu:H0264_36170"/>
<reference evidence="5 6" key="1">
    <citation type="submission" date="2020-07" db="EMBL/GenBank/DDBJ databases">
        <authorList>
            <person name="Zhuang K."/>
            <person name="Ran Y."/>
        </authorList>
    </citation>
    <scope>NUCLEOTIDE SEQUENCE [LARGE SCALE GENOMIC DNA]</scope>
    <source>
        <strain evidence="5 6">WCH-YHL-001</strain>
    </source>
</reference>
<organism evidence="5 6">
    <name type="scientific">Nocardia huaxiensis</name>
    <dbReference type="NCBI Taxonomy" id="2755382"/>
    <lineage>
        <taxon>Bacteria</taxon>
        <taxon>Bacillati</taxon>
        <taxon>Actinomycetota</taxon>
        <taxon>Actinomycetes</taxon>
        <taxon>Mycobacteriales</taxon>
        <taxon>Nocardiaceae</taxon>
        <taxon>Nocardia</taxon>
    </lineage>
</organism>
<keyword evidence="5" id="KW-0378">Hydrolase</keyword>
<dbReference type="GO" id="GO:0004806">
    <property type="term" value="F:triacylglycerol lipase activity"/>
    <property type="evidence" value="ECO:0007669"/>
    <property type="project" value="TreeGrafter"/>
</dbReference>
<feature type="disulfide bond" evidence="2">
    <location>
        <begin position="53"/>
        <end position="77"/>
    </location>
</feature>
<evidence type="ECO:0000313" key="5">
    <source>
        <dbReference type="EMBL" id="QLY30494.1"/>
    </source>
</evidence>
<keyword evidence="6" id="KW-1185">Reference proteome</keyword>
<dbReference type="Pfam" id="PF13472">
    <property type="entry name" value="Lipase_GDSL_2"/>
    <property type="match status" value="1"/>
</dbReference>
<evidence type="ECO:0000313" key="6">
    <source>
        <dbReference type="Proteomes" id="UP000515512"/>
    </source>
</evidence>
<dbReference type="GO" id="GO:0019433">
    <property type="term" value="P:triglyceride catabolic process"/>
    <property type="evidence" value="ECO:0007669"/>
    <property type="project" value="TreeGrafter"/>
</dbReference>
<feature type="domain" description="SGNH hydrolase-type esterase" evidence="4">
    <location>
        <begin position="34"/>
        <end position="263"/>
    </location>
</feature>
<dbReference type="PANTHER" id="PTHR37981">
    <property type="entry name" value="LIPASE 2"/>
    <property type="match status" value="1"/>
</dbReference>
<dbReference type="Gene3D" id="3.40.50.1110">
    <property type="entry name" value="SGNH hydrolase"/>
    <property type="match status" value="1"/>
</dbReference>
<dbReference type="AlphaFoldDB" id="A0A7D6VA40"/>
<dbReference type="PANTHER" id="PTHR37981:SF1">
    <property type="entry name" value="SGNH HYDROLASE-TYPE ESTERASE DOMAIN-CONTAINING PROTEIN"/>
    <property type="match status" value="1"/>
</dbReference>
<evidence type="ECO:0000256" key="2">
    <source>
        <dbReference type="PIRSR" id="PIRSR637460-2"/>
    </source>
</evidence>
<dbReference type="RefSeq" id="WP_181581692.1">
    <property type="nucleotide sequence ID" value="NZ_CP059399.1"/>
</dbReference>
<dbReference type="EMBL" id="CP059399">
    <property type="protein sequence ID" value="QLY30494.1"/>
    <property type="molecule type" value="Genomic_DNA"/>
</dbReference>
<feature type="active site" description="Nucleophile" evidence="1">
    <location>
        <position position="38"/>
    </location>
</feature>
<protein>
    <submittedName>
        <fullName evidence="5">SGNH/GDSL hydrolase family protein</fullName>
    </submittedName>
</protein>
<dbReference type="Proteomes" id="UP000515512">
    <property type="component" value="Chromosome"/>
</dbReference>
<keyword evidence="3" id="KW-0732">Signal</keyword>
<evidence type="ECO:0000259" key="4">
    <source>
        <dbReference type="Pfam" id="PF13472"/>
    </source>
</evidence>
<feature type="chain" id="PRO_5028069387" evidence="3">
    <location>
        <begin position="27"/>
        <end position="274"/>
    </location>
</feature>
<feature type="signal peptide" evidence="3">
    <location>
        <begin position="1"/>
        <end position="26"/>
    </location>
</feature>
<gene>
    <name evidence="5" type="ORF">H0264_36170</name>
</gene>
<dbReference type="InterPro" id="IPR013830">
    <property type="entry name" value="SGNH_hydro"/>
</dbReference>
<feature type="disulfide bond" evidence="2">
    <location>
        <begin position="118"/>
        <end position="135"/>
    </location>
</feature>
<sequence length="274" mass="27920">MKLQHCLSVLAIAAAGILGTAAPATAESGEKYVALGDSFAAGVGISNILDLGCQRSDRNYAHVIAGRLGYSLADVTCGGATTETVTGSQLSAVTADTALVTLGVGGNDVGFTDIVAACVLAGVLASGSADPAVGCKSQFESVMPARLAKVSAEVSTLVSEIRARAPQARIVLVGYPKILPDNAAECAGQQPALAEDIEWARAVVIEGLNAMLRAQAGTEYVSTYELYEGHGVCAPVADRWVNGTSVDNGEGVQFHPNQFGHAATAEWMVAALAG</sequence>
<feature type="active site" evidence="1">
    <location>
        <position position="255"/>
    </location>
</feature>
<dbReference type="SUPFAM" id="SSF52266">
    <property type="entry name" value="SGNH hydrolase"/>
    <property type="match status" value="1"/>
</dbReference>